<dbReference type="InterPro" id="IPR036977">
    <property type="entry name" value="DNA_primase_Znf_CHC2"/>
</dbReference>
<keyword evidence="3" id="KW-1185">Reference proteome</keyword>
<dbReference type="GO" id="GO:0006260">
    <property type="term" value="P:DNA replication"/>
    <property type="evidence" value="ECO:0007669"/>
    <property type="project" value="InterPro"/>
</dbReference>
<evidence type="ECO:0000313" key="2">
    <source>
        <dbReference type="EMBL" id="SFR77336.1"/>
    </source>
</evidence>
<proteinExistence type="predicted"/>
<accession>A0A1I6JEE9</accession>
<dbReference type="InterPro" id="IPR025054">
    <property type="entry name" value="DUF3991"/>
</dbReference>
<dbReference type="Gene3D" id="3.90.580.10">
    <property type="entry name" value="Zinc finger, CHC2-type domain"/>
    <property type="match status" value="1"/>
</dbReference>
<dbReference type="Gene3D" id="3.40.1360.10">
    <property type="match status" value="1"/>
</dbReference>
<dbReference type="EMBL" id="FOYZ01000005">
    <property type="protein sequence ID" value="SFR77336.1"/>
    <property type="molecule type" value="Genomic_DNA"/>
</dbReference>
<dbReference type="STRING" id="37658.SAMN05661086_01613"/>
<organism evidence="2 3">
    <name type="scientific">Anaeromicropila populeti</name>
    <dbReference type="NCBI Taxonomy" id="37658"/>
    <lineage>
        <taxon>Bacteria</taxon>
        <taxon>Bacillati</taxon>
        <taxon>Bacillota</taxon>
        <taxon>Clostridia</taxon>
        <taxon>Lachnospirales</taxon>
        <taxon>Lachnospiraceae</taxon>
        <taxon>Anaeromicropila</taxon>
    </lineage>
</organism>
<evidence type="ECO:0000313" key="3">
    <source>
        <dbReference type="Proteomes" id="UP000199659"/>
    </source>
</evidence>
<name>A0A1I6JEE9_9FIRM</name>
<dbReference type="RefSeq" id="WP_092560173.1">
    <property type="nucleotide sequence ID" value="NZ_FOYZ01000005.1"/>
</dbReference>
<feature type="domain" description="DUF3991" evidence="1">
    <location>
        <begin position="133"/>
        <end position="207"/>
    </location>
</feature>
<protein>
    <submittedName>
        <fullName evidence="2">Toprim-like</fullName>
    </submittedName>
</protein>
<reference evidence="2 3" key="1">
    <citation type="submission" date="2016-10" db="EMBL/GenBank/DDBJ databases">
        <authorList>
            <person name="de Groot N.N."/>
        </authorList>
    </citation>
    <scope>NUCLEOTIDE SEQUENCE [LARGE SCALE GENOMIC DNA]</scope>
    <source>
        <strain evidence="2 3">743A</strain>
    </source>
</reference>
<dbReference type="Pfam" id="PF13154">
    <property type="entry name" value="DUF3991"/>
    <property type="match status" value="1"/>
</dbReference>
<dbReference type="OrthoDB" id="9802530at2"/>
<sequence>MIYCDRTPKEYKKYTQEQIDRADQTDLYELAKYRGYEVRDKSHKLAEIRHQGGLDINRNKNTWYCHSAQTGGGPIQLLIYMEGLSWLEAVQNILNEEGAYEVFIPNQEQDREKETKENFQLPEKNTTYKHVFAYLVKTRKIHPDIVNEFVKNKLLYENDKKSCMFVGKDTEGKPRYAAIRGTNTVGTSFKGEAAQSDKRYGFARPGKNGVLTIFEAPIDVLSYMTIYKIHGLEKMIQDEHLLSLGGVSDIALEQYLYDHPEVTKIKMGLDQDEAGIEGCNKIAEKYADRYAVERIHMKEKDFNEVLIQDINRILAKQEIKRMQEQQLEQEELEAAI</sequence>
<dbReference type="Pfam" id="PF13155">
    <property type="entry name" value="Toprim_2"/>
    <property type="match status" value="1"/>
</dbReference>
<evidence type="ECO:0000259" key="1">
    <source>
        <dbReference type="Pfam" id="PF13154"/>
    </source>
</evidence>
<dbReference type="Proteomes" id="UP000199659">
    <property type="component" value="Unassembled WGS sequence"/>
</dbReference>
<gene>
    <name evidence="2" type="ORF">SAMN05661086_01613</name>
</gene>
<dbReference type="GO" id="GO:0003677">
    <property type="term" value="F:DNA binding"/>
    <property type="evidence" value="ECO:0007669"/>
    <property type="project" value="InterPro"/>
</dbReference>
<dbReference type="AlphaFoldDB" id="A0A1I6JEE9"/>
<dbReference type="GO" id="GO:0008270">
    <property type="term" value="F:zinc ion binding"/>
    <property type="evidence" value="ECO:0007669"/>
    <property type="project" value="InterPro"/>
</dbReference>
<dbReference type="SUPFAM" id="SSF57783">
    <property type="entry name" value="Zinc beta-ribbon"/>
    <property type="match status" value="1"/>
</dbReference>